<dbReference type="PROSITE" id="PS00086">
    <property type="entry name" value="CYTOCHROME_P450"/>
    <property type="match status" value="1"/>
</dbReference>
<dbReference type="InterPro" id="IPR002401">
    <property type="entry name" value="Cyt_P450_E_grp-I"/>
</dbReference>
<evidence type="ECO:0000256" key="5">
    <source>
        <dbReference type="ARBA" id="ARBA00023004"/>
    </source>
</evidence>
<evidence type="ECO:0000256" key="2">
    <source>
        <dbReference type="ARBA" id="ARBA00010617"/>
    </source>
</evidence>
<keyword evidence="4 6" id="KW-0560">Oxidoreductase</keyword>
<gene>
    <name evidence="7" type="ORF">SLS60_005063</name>
</gene>
<evidence type="ECO:0000313" key="7">
    <source>
        <dbReference type="EMBL" id="KAL1603476.1"/>
    </source>
</evidence>
<evidence type="ECO:0000256" key="1">
    <source>
        <dbReference type="ARBA" id="ARBA00001971"/>
    </source>
</evidence>
<evidence type="ECO:0000256" key="4">
    <source>
        <dbReference type="ARBA" id="ARBA00023002"/>
    </source>
</evidence>
<evidence type="ECO:0000313" key="8">
    <source>
        <dbReference type="Proteomes" id="UP001521785"/>
    </source>
</evidence>
<accession>A0ABR3RG98</accession>
<dbReference type="PRINTS" id="PR00385">
    <property type="entry name" value="P450"/>
</dbReference>
<dbReference type="PANTHER" id="PTHR24305:SF96">
    <property type="entry name" value="CYTOCHROME P450 MONOOXYGENASE STCB-RELATED"/>
    <property type="match status" value="1"/>
</dbReference>
<dbReference type="Gene3D" id="1.10.630.10">
    <property type="entry name" value="Cytochrome P450"/>
    <property type="match status" value="1"/>
</dbReference>
<evidence type="ECO:0000256" key="6">
    <source>
        <dbReference type="RuleBase" id="RU000461"/>
    </source>
</evidence>
<evidence type="ECO:0000256" key="3">
    <source>
        <dbReference type="ARBA" id="ARBA00022723"/>
    </source>
</evidence>
<dbReference type="EMBL" id="JAKJXO020000006">
    <property type="protein sequence ID" value="KAL1603476.1"/>
    <property type="molecule type" value="Genomic_DNA"/>
</dbReference>
<dbReference type="Pfam" id="PF00067">
    <property type="entry name" value="p450"/>
    <property type="match status" value="1"/>
</dbReference>
<sequence>MSEANLKNVEHIVQARGDLAVEKIGLGMKRYGAADVLKWWMFFSTDVIGELTFGDSFRMLEQGKVNQYARDLQKIAVNVGVRVAFPRVVKLASYLPLPLFTAVYAATQRMRSYAEESIHRYERMVAAEPNNPKPTLFTKLFKAGEETMSRPELVADSQTYITAGSDTTAHSLTYLTWAVCRDETVKPRLVKELETLPEGYRDEDLKALPYLNQVVQETLRLYAAAPALLPREIPPGGCEVDGYWMPGGTEVQTQAYSMHRDPVVYPEPERFNPSRWESPSIEMKDAWMPFGGGARICIGLHLAQMELRIATAKFFRAFPHAKVSTLEGFNDGDMEQLVYFLMYPKGKRCLIQAS</sequence>
<comment type="caution">
    <text evidence="7">The sequence shown here is derived from an EMBL/GenBank/DDBJ whole genome shotgun (WGS) entry which is preliminary data.</text>
</comment>
<comment type="cofactor">
    <cofactor evidence="1">
        <name>heme</name>
        <dbReference type="ChEBI" id="CHEBI:30413"/>
    </cofactor>
</comment>
<keyword evidence="6" id="KW-0349">Heme</keyword>
<keyword evidence="5 6" id="KW-0408">Iron</keyword>
<reference evidence="7 8" key="1">
    <citation type="submission" date="2024-02" db="EMBL/GenBank/DDBJ databases">
        <title>De novo assembly and annotation of 12 fungi associated with fruit tree decline syndrome in Ontario, Canada.</title>
        <authorList>
            <person name="Sulman M."/>
            <person name="Ellouze W."/>
            <person name="Ilyukhin E."/>
        </authorList>
    </citation>
    <scope>NUCLEOTIDE SEQUENCE [LARGE SCALE GENOMIC DNA]</scope>
    <source>
        <strain evidence="7 8">M42-189</strain>
    </source>
</reference>
<dbReference type="InterPro" id="IPR017972">
    <property type="entry name" value="Cyt_P450_CS"/>
</dbReference>
<dbReference type="InterPro" id="IPR001128">
    <property type="entry name" value="Cyt_P450"/>
</dbReference>
<comment type="similarity">
    <text evidence="2 6">Belongs to the cytochrome P450 family.</text>
</comment>
<dbReference type="InterPro" id="IPR050121">
    <property type="entry name" value="Cytochrome_P450_monoxygenase"/>
</dbReference>
<dbReference type="InterPro" id="IPR036396">
    <property type="entry name" value="Cyt_P450_sf"/>
</dbReference>
<dbReference type="PRINTS" id="PR00463">
    <property type="entry name" value="EP450I"/>
</dbReference>
<evidence type="ECO:0008006" key="9">
    <source>
        <dbReference type="Google" id="ProtNLM"/>
    </source>
</evidence>
<keyword evidence="8" id="KW-1185">Reference proteome</keyword>
<dbReference type="PANTHER" id="PTHR24305">
    <property type="entry name" value="CYTOCHROME P450"/>
    <property type="match status" value="1"/>
</dbReference>
<organism evidence="7 8">
    <name type="scientific">Paraconiothyrium brasiliense</name>
    <dbReference type="NCBI Taxonomy" id="300254"/>
    <lineage>
        <taxon>Eukaryota</taxon>
        <taxon>Fungi</taxon>
        <taxon>Dikarya</taxon>
        <taxon>Ascomycota</taxon>
        <taxon>Pezizomycotina</taxon>
        <taxon>Dothideomycetes</taxon>
        <taxon>Pleosporomycetidae</taxon>
        <taxon>Pleosporales</taxon>
        <taxon>Massarineae</taxon>
        <taxon>Didymosphaeriaceae</taxon>
        <taxon>Paraconiothyrium</taxon>
    </lineage>
</organism>
<dbReference type="SUPFAM" id="SSF48264">
    <property type="entry name" value="Cytochrome P450"/>
    <property type="match status" value="1"/>
</dbReference>
<name>A0ABR3RG98_9PLEO</name>
<keyword evidence="3 6" id="KW-0479">Metal-binding</keyword>
<dbReference type="Proteomes" id="UP001521785">
    <property type="component" value="Unassembled WGS sequence"/>
</dbReference>
<keyword evidence="6" id="KW-0503">Monooxygenase</keyword>
<protein>
    <recommendedName>
        <fullName evidence="9">Cytochrome P450</fullName>
    </recommendedName>
</protein>
<proteinExistence type="inferred from homology"/>